<protein>
    <recommendedName>
        <fullName evidence="3">N-acetyltransferase domain-containing protein</fullName>
    </recommendedName>
</protein>
<dbReference type="InterPro" id="IPR052523">
    <property type="entry name" value="Trichothecene_AcTrans"/>
</dbReference>
<dbReference type="Gene3D" id="3.40.630.30">
    <property type="match status" value="1"/>
</dbReference>
<proteinExistence type="predicted"/>
<accession>A0A2J6QH98</accession>
<dbReference type="PANTHER" id="PTHR42791">
    <property type="entry name" value="GNAT FAMILY ACETYLTRANSFERASE"/>
    <property type="match status" value="1"/>
</dbReference>
<keyword evidence="2" id="KW-1185">Reference proteome</keyword>
<evidence type="ECO:0008006" key="3">
    <source>
        <dbReference type="Google" id="ProtNLM"/>
    </source>
</evidence>
<dbReference type="EMBL" id="KZ613469">
    <property type="protein sequence ID" value="PMD25640.1"/>
    <property type="molecule type" value="Genomic_DNA"/>
</dbReference>
<evidence type="ECO:0000313" key="1">
    <source>
        <dbReference type="EMBL" id="PMD25640.1"/>
    </source>
</evidence>
<dbReference type="OrthoDB" id="2115692at2759"/>
<dbReference type="PANTHER" id="PTHR42791:SF1">
    <property type="entry name" value="N-ACETYLTRANSFERASE DOMAIN-CONTAINING PROTEIN"/>
    <property type="match status" value="1"/>
</dbReference>
<organism evidence="1 2">
    <name type="scientific">Hyaloscypha hepaticicola</name>
    <dbReference type="NCBI Taxonomy" id="2082293"/>
    <lineage>
        <taxon>Eukaryota</taxon>
        <taxon>Fungi</taxon>
        <taxon>Dikarya</taxon>
        <taxon>Ascomycota</taxon>
        <taxon>Pezizomycotina</taxon>
        <taxon>Leotiomycetes</taxon>
        <taxon>Helotiales</taxon>
        <taxon>Hyaloscyphaceae</taxon>
        <taxon>Hyaloscypha</taxon>
    </lineage>
</organism>
<evidence type="ECO:0000313" key="2">
    <source>
        <dbReference type="Proteomes" id="UP000235672"/>
    </source>
</evidence>
<reference evidence="1 2" key="1">
    <citation type="submission" date="2016-05" db="EMBL/GenBank/DDBJ databases">
        <title>A degradative enzymes factory behind the ericoid mycorrhizal symbiosis.</title>
        <authorList>
            <consortium name="DOE Joint Genome Institute"/>
            <person name="Martino E."/>
            <person name="Morin E."/>
            <person name="Grelet G."/>
            <person name="Kuo A."/>
            <person name="Kohler A."/>
            <person name="Daghino S."/>
            <person name="Barry K."/>
            <person name="Choi C."/>
            <person name="Cichocki N."/>
            <person name="Clum A."/>
            <person name="Copeland A."/>
            <person name="Hainaut M."/>
            <person name="Haridas S."/>
            <person name="Labutti K."/>
            <person name="Lindquist E."/>
            <person name="Lipzen A."/>
            <person name="Khouja H.-R."/>
            <person name="Murat C."/>
            <person name="Ohm R."/>
            <person name="Olson A."/>
            <person name="Spatafora J."/>
            <person name="Veneault-Fourrey C."/>
            <person name="Henrissat B."/>
            <person name="Grigoriev I."/>
            <person name="Martin F."/>
            <person name="Perotto S."/>
        </authorList>
    </citation>
    <scope>NUCLEOTIDE SEQUENCE [LARGE SCALE GENOMIC DNA]</scope>
    <source>
        <strain evidence="1 2">UAMH 7357</strain>
    </source>
</reference>
<gene>
    <name evidence="1" type="ORF">NA56DRAFT_641949</name>
</gene>
<dbReference type="Proteomes" id="UP000235672">
    <property type="component" value="Unassembled WGS sequence"/>
</dbReference>
<name>A0A2J6QH98_9HELO</name>
<sequence>MGDLSRLQETIANIFVSAFFDDPFQKSLYPGMSFDKQVAGVFSRWPNEYGNIAAHYKIVVDTDSGEIVSYSKWEFVFTDAGASLRKPKGFPQDFKPEPPSIPEGLNYAFAADFSQRVKEIRERILGERPQLHLRLLGSLPSYQRRGAASLHLSWATQLADEKGLTC</sequence>
<dbReference type="AlphaFoldDB" id="A0A2J6QH98"/>